<dbReference type="AlphaFoldDB" id="A0AA43U075"/>
<dbReference type="PANTHER" id="PTHR37953:SF1">
    <property type="entry name" value="UPF0127 PROTEIN MJ1496"/>
    <property type="match status" value="1"/>
</dbReference>
<organism evidence="1 2">
    <name type="scientific">Mycoplasmopsis arginini</name>
    <name type="common">Mycoplasma arginini</name>
    <dbReference type="NCBI Taxonomy" id="2094"/>
    <lineage>
        <taxon>Bacteria</taxon>
        <taxon>Bacillati</taxon>
        <taxon>Mycoplasmatota</taxon>
        <taxon>Mycoplasmoidales</taxon>
        <taxon>Metamycoplasmataceae</taxon>
        <taxon>Mycoplasmopsis</taxon>
    </lineage>
</organism>
<dbReference type="Pfam" id="PF02643">
    <property type="entry name" value="DUF192"/>
    <property type="match status" value="1"/>
</dbReference>
<dbReference type="InterPro" id="IPR003795">
    <property type="entry name" value="DUF192"/>
</dbReference>
<gene>
    <name evidence="1" type="ORF">DCBHLPFO_00779</name>
</gene>
<dbReference type="Gene3D" id="2.60.120.1140">
    <property type="entry name" value="Protein of unknown function DUF192"/>
    <property type="match status" value="1"/>
</dbReference>
<dbReference type="InterPro" id="IPR038695">
    <property type="entry name" value="Saro_0823-like_sf"/>
</dbReference>
<name>A0AA43U075_MYCAR</name>
<protein>
    <recommendedName>
        <fullName evidence="3">DUF192 domain-containing protein</fullName>
    </recommendedName>
</protein>
<evidence type="ECO:0000313" key="2">
    <source>
        <dbReference type="Proteomes" id="UP001162175"/>
    </source>
</evidence>
<dbReference type="Proteomes" id="UP001162175">
    <property type="component" value="Unassembled WGS sequence"/>
</dbReference>
<reference evidence="1" key="1">
    <citation type="submission" date="2022-11" db="EMBL/GenBank/DDBJ databases">
        <title>Draft genome of Mycoplasma arginini isolated from fly.</title>
        <authorList>
            <person name="Severgnini M."/>
            <person name="Gioia G."/>
            <person name="Cremonesi P."/>
            <person name="Moroni P."/>
            <person name="Addis M.F."/>
            <person name="Castiglioni B."/>
        </authorList>
    </citation>
    <scope>NUCLEOTIDE SEQUENCE</scope>
    <source>
        <strain evidence="1">QMP CG1-1632</strain>
    </source>
</reference>
<comment type="caution">
    <text evidence="1">The sequence shown here is derived from an EMBL/GenBank/DDBJ whole genome shotgun (WGS) entry which is preliminary data.</text>
</comment>
<dbReference type="PANTHER" id="PTHR37953">
    <property type="entry name" value="UPF0127 PROTEIN MJ1496"/>
    <property type="match status" value="1"/>
</dbReference>
<evidence type="ECO:0008006" key="3">
    <source>
        <dbReference type="Google" id="ProtNLM"/>
    </source>
</evidence>
<proteinExistence type="predicted"/>
<evidence type="ECO:0000313" key="1">
    <source>
        <dbReference type="EMBL" id="MDI3349776.1"/>
    </source>
</evidence>
<accession>A0AA43U075</accession>
<dbReference type="EMBL" id="JAPFAR010000113">
    <property type="protein sequence ID" value="MDI3349776.1"/>
    <property type="molecule type" value="Genomic_DNA"/>
</dbReference>
<sequence>MNITIGGKNIPGEYLTNPEDIQRGMMGRTSLDGCMVFKMSRGHHSFWMKNCLIPLDIVFVLNGRVTQIHRDCPPPDVHRMNPPRYTGIGDHVIEFEGGTCPDVKVGDKVGIYP</sequence>